<dbReference type="RefSeq" id="WP_382369161.1">
    <property type="nucleotide sequence ID" value="NZ_JBHLWB010000002.1"/>
</dbReference>
<dbReference type="Pfam" id="PF09107">
    <property type="entry name" value="WHD_3rd_SelB"/>
    <property type="match status" value="1"/>
</dbReference>
<dbReference type="InterPro" id="IPR048931">
    <property type="entry name" value="WHD_2nd_SelB_bact"/>
</dbReference>
<dbReference type="CDD" id="cd04171">
    <property type="entry name" value="SelB"/>
    <property type="match status" value="1"/>
</dbReference>
<keyword evidence="11" id="KW-1185">Reference proteome</keyword>
<dbReference type="InterPro" id="IPR000795">
    <property type="entry name" value="T_Tr_GTP-bd_dom"/>
</dbReference>
<dbReference type="InterPro" id="IPR057335">
    <property type="entry name" value="Beta-barrel_SelB"/>
</dbReference>
<dbReference type="SUPFAM" id="SSF46785">
    <property type="entry name" value="Winged helix' DNA-binding domain"/>
    <property type="match status" value="2"/>
</dbReference>
<accession>A0ABV6GZ82</accession>
<name>A0ABV6GZ82_9PAST</name>
<dbReference type="PANTHER" id="PTHR43721">
    <property type="entry name" value="ELONGATION FACTOR TU-RELATED"/>
    <property type="match status" value="1"/>
</dbReference>
<dbReference type="Pfam" id="PF00009">
    <property type="entry name" value="GTP_EFTU"/>
    <property type="match status" value="1"/>
</dbReference>
<evidence type="ECO:0000256" key="3">
    <source>
        <dbReference type="ARBA" id="ARBA00022490"/>
    </source>
</evidence>
<dbReference type="GO" id="GO:0003746">
    <property type="term" value="F:translation elongation factor activity"/>
    <property type="evidence" value="ECO:0007669"/>
    <property type="project" value="UniProtKB-KW"/>
</dbReference>
<dbReference type="InterPro" id="IPR015190">
    <property type="entry name" value="Elong_fac_SelB-wing-hlx_typ-2"/>
</dbReference>
<feature type="domain" description="Tr-type G" evidence="9">
    <location>
        <begin position="1"/>
        <end position="166"/>
    </location>
</feature>
<comment type="function">
    <text evidence="7">Translation factor necessary for the incorporation of selenocysteine into proteins. It probably replaces EF-Tu for the insertion of selenocysteine directed by the UGA codon. SelB binds GTP and GDP.</text>
</comment>
<dbReference type="NCBIfam" id="TIGR00231">
    <property type="entry name" value="small_GTP"/>
    <property type="match status" value="1"/>
</dbReference>
<evidence type="ECO:0000256" key="6">
    <source>
        <dbReference type="ARBA" id="ARBA00023134"/>
    </source>
</evidence>
<protein>
    <recommendedName>
        <fullName evidence="2">Selenocysteine-specific elongation factor</fullName>
    </recommendedName>
    <alternativeName>
        <fullName evidence="8">SelB translation factor</fullName>
    </alternativeName>
</protein>
<dbReference type="CDD" id="cd03696">
    <property type="entry name" value="SelB_II"/>
    <property type="match status" value="1"/>
</dbReference>
<keyword evidence="6" id="KW-0342">GTP-binding</keyword>
<dbReference type="Proteomes" id="UP001589767">
    <property type="component" value="Unassembled WGS sequence"/>
</dbReference>
<dbReference type="InterPro" id="IPR009001">
    <property type="entry name" value="Transl_elong_EF1A/Init_IF2_C"/>
</dbReference>
<dbReference type="Pfam" id="PF21214">
    <property type="entry name" value="WHD_2nd_SelB_bact"/>
    <property type="match status" value="1"/>
</dbReference>
<dbReference type="PANTHER" id="PTHR43721:SF22">
    <property type="entry name" value="ELONGATION FACTOR TU, MITOCHONDRIAL"/>
    <property type="match status" value="1"/>
</dbReference>
<sequence length="617" mass="69285">MIIVTAGHVDHGKTALLAALTGTNADRLPEEKKRGMTIDLGYAYLPLNGRTLGFIDVPGHQKFLANMLAGLGGIEHALLVVSAEEGIKPQTTEHLQILQLLKFRQIMVVITKADRATDAQITKLIEEIKQRYPFLHRQDFFITSAQTGQGIDVLKAHLAQLSSETTLAEKPFRYAIDRIFTLKGIGVVVTGTAVAGKVAVGDTLYLTNGEKVRVKRIHAQNSESEQGVAGERLALNLAGVDKSDISRGDWLSELAPDFACERFTVLLHPCQPLKETTQVHLYHYASHVTAKVSVLNAKQAVENQPYFAEIVLDTPLHLALGDKLILRSGDDQHTLAGAQVLEIASPKRYKRSETRLSYLHALSQASEMAMRVQVMLEKQAIFVPPLLWAEQCYPADVNALQPRLACEQVGDYLFNRTYKQTMQARILAKITEFHAEHHDQMGVTKARLYRMAVLDAPQSLMFALIDELIAQQQLAQTRGWIHAPSHRIAFDDDELHLWAQVEPLFKATNQALWVRDIAQQLAVEESAMRNLLYKAGKLGYLVPIVKDRFLLDEQMREFAHDIHAFIQENGAISVNQLRDHLQYGRKLTVQLIEYFDRSGFLRRKGNVHLLRDHGTFS</sequence>
<keyword evidence="4" id="KW-0547">Nucleotide-binding</keyword>
<gene>
    <name evidence="10" type="primary">selB</name>
    <name evidence="10" type="ORF">ACFFHK_03020</name>
</gene>
<dbReference type="EMBL" id="JBHLWB010000002">
    <property type="protein sequence ID" value="MFC0308680.1"/>
    <property type="molecule type" value="Genomic_DNA"/>
</dbReference>
<dbReference type="InterPro" id="IPR009000">
    <property type="entry name" value="Transl_B-barrel_sf"/>
</dbReference>
<evidence type="ECO:0000256" key="5">
    <source>
        <dbReference type="ARBA" id="ARBA00022917"/>
    </source>
</evidence>
<evidence type="ECO:0000256" key="2">
    <source>
        <dbReference type="ARBA" id="ARBA00015953"/>
    </source>
</evidence>
<dbReference type="SUPFAM" id="SSF52540">
    <property type="entry name" value="P-loop containing nucleoside triphosphate hydrolases"/>
    <property type="match status" value="1"/>
</dbReference>
<keyword evidence="5" id="KW-0648">Protein biosynthesis</keyword>
<dbReference type="InterPro" id="IPR004535">
    <property type="entry name" value="Transl_elong_SelB"/>
</dbReference>
<reference evidence="10 11" key="1">
    <citation type="submission" date="2024-09" db="EMBL/GenBank/DDBJ databases">
        <authorList>
            <person name="Sun Q."/>
            <person name="Mori K."/>
        </authorList>
    </citation>
    <scope>NUCLEOTIDE SEQUENCE [LARGE SCALE GENOMIC DNA]</scope>
    <source>
        <strain evidence="10 11">CCM 7539</strain>
    </source>
</reference>
<evidence type="ECO:0000256" key="1">
    <source>
        <dbReference type="ARBA" id="ARBA00004496"/>
    </source>
</evidence>
<evidence type="ECO:0000313" key="11">
    <source>
        <dbReference type="Proteomes" id="UP001589767"/>
    </source>
</evidence>
<dbReference type="Gene3D" id="1.10.10.10">
    <property type="entry name" value="Winged helix-like DNA-binding domain superfamily/Winged helix DNA-binding domain"/>
    <property type="match status" value="2"/>
</dbReference>
<evidence type="ECO:0000256" key="7">
    <source>
        <dbReference type="ARBA" id="ARBA00025526"/>
    </source>
</evidence>
<dbReference type="InterPro" id="IPR031157">
    <property type="entry name" value="G_TR_CS"/>
</dbReference>
<keyword evidence="3" id="KW-0963">Cytoplasm</keyword>
<dbReference type="PROSITE" id="PS51722">
    <property type="entry name" value="G_TR_2"/>
    <property type="match status" value="1"/>
</dbReference>
<evidence type="ECO:0000259" key="9">
    <source>
        <dbReference type="PROSITE" id="PS51722"/>
    </source>
</evidence>
<dbReference type="InterPro" id="IPR005225">
    <property type="entry name" value="Small_GTP-bd"/>
</dbReference>
<comment type="caution">
    <text evidence="10">The sequence shown here is derived from an EMBL/GenBank/DDBJ whole genome shotgun (WGS) entry which is preliminary data.</text>
</comment>
<keyword evidence="10" id="KW-0251">Elongation factor</keyword>
<dbReference type="Pfam" id="PF25461">
    <property type="entry name" value="Beta-barrel_SelB"/>
    <property type="match status" value="1"/>
</dbReference>
<evidence type="ECO:0000256" key="8">
    <source>
        <dbReference type="ARBA" id="ARBA00031615"/>
    </source>
</evidence>
<dbReference type="InterPro" id="IPR027417">
    <property type="entry name" value="P-loop_NTPase"/>
</dbReference>
<dbReference type="PROSITE" id="PS00301">
    <property type="entry name" value="G_TR_1"/>
    <property type="match status" value="1"/>
</dbReference>
<dbReference type="Gene3D" id="3.40.50.300">
    <property type="entry name" value="P-loop containing nucleotide triphosphate hydrolases"/>
    <property type="match status" value="1"/>
</dbReference>
<dbReference type="InterPro" id="IPR036388">
    <property type="entry name" value="WH-like_DNA-bd_sf"/>
</dbReference>
<evidence type="ECO:0000256" key="4">
    <source>
        <dbReference type="ARBA" id="ARBA00022741"/>
    </source>
</evidence>
<dbReference type="NCBIfam" id="TIGR00475">
    <property type="entry name" value="selB"/>
    <property type="match status" value="1"/>
</dbReference>
<dbReference type="Gene3D" id="2.40.30.10">
    <property type="entry name" value="Translation factors"/>
    <property type="match status" value="1"/>
</dbReference>
<dbReference type="InterPro" id="IPR015191">
    <property type="entry name" value="SelB_WHD4"/>
</dbReference>
<comment type="subcellular location">
    <subcellularLocation>
        <location evidence="1">Cytoplasm</location>
    </subcellularLocation>
</comment>
<dbReference type="InterPro" id="IPR036390">
    <property type="entry name" value="WH_DNA-bd_sf"/>
</dbReference>
<proteinExistence type="predicted"/>
<dbReference type="InterPro" id="IPR004161">
    <property type="entry name" value="EFTu-like_2"/>
</dbReference>
<evidence type="ECO:0000313" key="10">
    <source>
        <dbReference type="EMBL" id="MFC0308680.1"/>
    </source>
</evidence>
<dbReference type="Pfam" id="PF09106">
    <property type="entry name" value="WHD_2nd_SelB"/>
    <property type="match status" value="1"/>
</dbReference>
<dbReference type="SUPFAM" id="SSF50465">
    <property type="entry name" value="EF-Tu/eEF-1alpha/eIF2-gamma C-terminal domain"/>
    <property type="match status" value="1"/>
</dbReference>
<dbReference type="InterPro" id="IPR050055">
    <property type="entry name" value="EF-Tu_GTPase"/>
</dbReference>
<dbReference type="SUPFAM" id="SSF50447">
    <property type="entry name" value="Translation proteins"/>
    <property type="match status" value="1"/>
</dbReference>
<organism evidence="10 11">
    <name type="scientific">Gallibacterium trehalosifermentans</name>
    <dbReference type="NCBI Taxonomy" id="516935"/>
    <lineage>
        <taxon>Bacteria</taxon>
        <taxon>Pseudomonadati</taxon>
        <taxon>Pseudomonadota</taxon>
        <taxon>Gammaproteobacteria</taxon>
        <taxon>Pasteurellales</taxon>
        <taxon>Pasteurellaceae</taxon>
        <taxon>Gallibacterium</taxon>
    </lineage>
</organism>
<dbReference type="Pfam" id="PF03144">
    <property type="entry name" value="GTP_EFTU_D2"/>
    <property type="match status" value="1"/>
</dbReference>